<dbReference type="EMBL" id="JAVHNR010000003">
    <property type="protein sequence ID" value="KAK6347858.1"/>
    <property type="molecule type" value="Genomic_DNA"/>
</dbReference>
<gene>
    <name evidence="2" type="ORF">TWF718_005679</name>
</gene>
<reference evidence="2 3" key="1">
    <citation type="submission" date="2019-10" db="EMBL/GenBank/DDBJ databases">
        <authorList>
            <person name="Palmer J.M."/>
        </authorList>
    </citation>
    <scope>NUCLEOTIDE SEQUENCE [LARGE SCALE GENOMIC DNA]</scope>
    <source>
        <strain evidence="2 3">TWF718</strain>
    </source>
</reference>
<feature type="region of interest" description="Disordered" evidence="1">
    <location>
        <begin position="213"/>
        <end position="240"/>
    </location>
</feature>
<dbReference type="Proteomes" id="UP001313282">
    <property type="component" value="Unassembled WGS sequence"/>
</dbReference>
<dbReference type="AlphaFoldDB" id="A0AAN8RJK9"/>
<keyword evidence="3" id="KW-1185">Reference proteome</keyword>
<accession>A0AAN8RJK9</accession>
<sequence>MARKSKSTTKAAGAGNTTKFGKLDYEVYCRFKRAFAGWGGTADHTASIRRVMERQRASDGDAELLAAKVGPRVVLQCLQKLLRAKAFCKSTEFKKIFPDVKWPLDPKAGAEAKEATAQTPTIAATDSTGPRAETIPNPPPKEAKPASIGGPARAPRGKTVMSRPKRENQQDRVLKPSGGGVTKPKKVAAAPRPRLPPNVPVVGNWNRGLLEPVIPESRTEATPHKEQGSDGASMAPEPKQLSAAERRQIVEQANFIAKKTFFAHIACRGNVQDIKDPLQTEIQSYKNEMAETAPGMCFDASFQIESLTTNESQIEPLALAQLISECARNLEMLGGYQLYEAMEFLKAKALAGAMHWVEEQRTELEERKRKVLEWEEAMAELLSL</sequence>
<comment type="caution">
    <text evidence="2">The sequence shown here is derived from an EMBL/GenBank/DDBJ whole genome shotgun (WGS) entry which is preliminary data.</text>
</comment>
<organism evidence="2 3">
    <name type="scientific">Orbilia javanica</name>
    <dbReference type="NCBI Taxonomy" id="47235"/>
    <lineage>
        <taxon>Eukaryota</taxon>
        <taxon>Fungi</taxon>
        <taxon>Dikarya</taxon>
        <taxon>Ascomycota</taxon>
        <taxon>Pezizomycotina</taxon>
        <taxon>Orbiliomycetes</taxon>
        <taxon>Orbiliales</taxon>
        <taxon>Orbiliaceae</taxon>
        <taxon>Orbilia</taxon>
    </lineage>
</organism>
<evidence type="ECO:0000313" key="2">
    <source>
        <dbReference type="EMBL" id="KAK6347858.1"/>
    </source>
</evidence>
<feature type="compositionally biased region" description="Basic and acidic residues" evidence="1">
    <location>
        <begin position="164"/>
        <end position="174"/>
    </location>
</feature>
<evidence type="ECO:0000313" key="3">
    <source>
        <dbReference type="Proteomes" id="UP001313282"/>
    </source>
</evidence>
<proteinExistence type="predicted"/>
<protein>
    <submittedName>
        <fullName evidence="2">Uncharacterized protein</fullName>
    </submittedName>
</protein>
<feature type="compositionally biased region" description="Basic and acidic residues" evidence="1">
    <location>
        <begin position="217"/>
        <end position="228"/>
    </location>
</feature>
<name>A0AAN8RJK9_9PEZI</name>
<feature type="compositionally biased region" description="Polar residues" evidence="1">
    <location>
        <begin position="116"/>
        <end position="128"/>
    </location>
</feature>
<feature type="region of interest" description="Disordered" evidence="1">
    <location>
        <begin position="109"/>
        <end position="200"/>
    </location>
</feature>
<evidence type="ECO:0000256" key="1">
    <source>
        <dbReference type="SAM" id="MobiDB-lite"/>
    </source>
</evidence>